<dbReference type="GO" id="GO:0008270">
    <property type="term" value="F:zinc ion binding"/>
    <property type="evidence" value="ECO:0007669"/>
    <property type="project" value="UniProtKB-UniRule"/>
</dbReference>
<dbReference type="Proteomes" id="UP000295341">
    <property type="component" value="Unassembled WGS sequence"/>
</dbReference>
<feature type="active site" evidence="1">
    <location>
        <position position="208"/>
    </location>
</feature>
<dbReference type="SUPFAM" id="SSF55486">
    <property type="entry name" value="Metalloproteases ('zincins'), catalytic domain"/>
    <property type="match status" value="1"/>
</dbReference>
<dbReference type="Pfam" id="PF01400">
    <property type="entry name" value="Astacin"/>
    <property type="match status" value="1"/>
</dbReference>
<evidence type="ECO:0000313" key="4">
    <source>
        <dbReference type="Proteomes" id="UP000295341"/>
    </source>
</evidence>
<dbReference type="InterPro" id="IPR036366">
    <property type="entry name" value="PGBDSf"/>
</dbReference>
<keyword evidence="1" id="KW-0482">Metalloprotease</keyword>
<keyword evidence="1" id="KW-0378">Hydrolase</keyword>
<dbReference type="PROSITE" id="PS51864">
    <property type="entry name" value="ASTACIN"/>
    <property type="match status" value="1"/>
</dbReference>
<reference evidence="3 4" key="1">
    <citation type="submission" date="2019-03" db="EMBL/GenBank/DDBJ databases">
        <title>Genomic Encyclopedia of Type Strains, Phase IV (KMG-IV): sequencing the most valuable type-strain genomes for metagenomic binning, comparative biology and taxonomic classification.</title>
        <authorList>
            <person name="Goeker M."/>
        </authorList>
    </citation>
    <scope>NUCLEOTIDE SEQUENCE [LARGE SCALE GENOMIC DNA]</scope>
    <source>
        <strain evidence="3 4">DSM 26377</strain>
    </source>
</reference>
<dbReference type="PRINTS" id="PR00480">
    <property type="entry name" value="ASTACIN"/>
</dbReference>
<gene>
    <name evidence="3" type="ORF">DFR24_3655</name>
</gene>
<feature type="binding site" evidence="1">
    <location>
        <position position="211"/>
    </location>
    <ligand>
        <name>Zn(2+)</name>
        <dbReference type="ChEBI" id="CHEBI:29105"/>
        <note>catalytic</note>
    </ligand>
</feature>
<keyword evidence="1" id="KW-0645">Protease</keyword>
<keyword evidence="4" id="KW-1185">Reference proteome</keyword>
<comment type="cofactor">
    <cofactor evidence="1">
        <name>Zn(2+)</name>
        <dbReference type="ChEBI" id="CHEBI:29105"/>
    </cofactor>
    <text evidence="1">Binds 1 zinc ion per subunit.</text>
</comment>
<keyword evidence="1" id="KW-0479">Metal-binding</keyword>
<dbReference type="InterPro" id="IPR002477">
    <property type="entry name" value="Peptidoglycan-bd-like"/>
</dbReference>
<comment type="caution">
    <text evidence="3">The sequence shown here is derived from an EMBL/GenBank/DDBJ whole genome shotgun (WGS) entry which is preliminary data.</text>
</comment>
<dbReference type="InterPro" id="IPR024079">
    <property type="entry name" value="MetalloPept_cat_dom_sf"/>
</dbReference>
<dbReference type="GO" id="GO:0004222">
    <property type="term" value="F:metalloendopeptidase activity"/>
    <property type="evidence" value="ECO:0007669"/>
    <property type="project" value="UniProtKB-UniRule"/>
</dbReference>
<name>A0A4V3F4U4_9GAMM</name>
<dbReference type="InterPro" id="IPR001506">
    <property type="entry name" value="Peptidase_M12A"/>
</dbReference>
<evidence type="ECO:0000313" key="3">
    <source>
        <dbReference type="EMBL" id="TDU26626.1"/>
    </source>
</evidence>
<dbReference type="OrthoDB" id="8455098at2"/>
<dbReference type="InterPro" id="IPR006026">
    <property type="entry name" value="Peptidase_Metallo"/>
</dbReference>
<dbReference type="AlphaFoldDB" id="A0A4V3F4U4"/>
<dbReference type="EMBL" id="SOBT01000010">
    <property type="protein sequence ID" value="TDU26626.1"/>
    <property type="molecule type" value="Genomic_DNA"/>
</dbReference>
<dbReference type="GO" id="GO:0006508">
    <property type="term" value="P:proteolysis"/>
    <property type="evidence" value="ECO:0007669"/>
    <property type="project" value="UniProtKB-KW"/>
</dbReference>
<dbReference type="SMART" id="SM00235">
    <property type="entry name" value="ZnMc"/>
    <property type="match status" value="1"/>
</dbReference>
<organism evidence="3 4">
    <name type="scientific">Panacagrimonas perspica</name>
    <dbReference type="NCBI Taxonomy" id="381431"/>
    <lineage>
        <taxon>Bacteria</taxon>
        <taxon>Pseudomonadati</taxon>
        <taxon>Pseudomonadota</taxon>
        <taxon>Gammaproteobacteria</taxon>
        <taxon>Nevskiales</taxon>
        <taxon>Nevskiaceae</taxon>
        <taxon>Panacagrimonas</taxon>
    </lineage>
</organism>
<feature type="binding site" evidence="1">
    <location>
        <position position="207"/>
    </location>
    <ligand>
        <name>Zn(2+)</name>
        <dbReference type="ChEBI" id="CHEBI:29105"/>
        <note>catalytic</note>
    </ligand>
</feature>
<keyword evidence="1" id="KW-0862">Zinc</keyword>
<evidence type="ECO:0000259" key="2">
    <source>
        <dbReference type="PROSITE" id="PS51864"/>
    </source>
</evidence>
<accession>A0A4V3F4U4</accession>
<comment type="caution">
    <text evidence="1">Lacks conserved residue(s) required for the propagation of feature annotation.</text>
</comment>
<dbReference type="Gene3D" id="3.40.390.10">
    <property type="entry name" value="Collagenase (Catalytic Domain)"/>
    <property type="match status" value="1"/>
</dbReference>
<dbReference type="Gene3D" id="1.10.101.10">
    <property type="entry name" value="PGBD-like superfamily/PGBD"/>
    <property type="match status" value="1"/>
</dbReference>
<dbReference type="PANTHER" id="PTHR10127:SF850">
    <property type="entry name" value="METALLOENDOPEPTIDASE"/>
    <property type="match status" value="1"/>
</dbReference>
<evidence type="ECO:0000256" key="1">
    <source>
        <dbReference type="PROSITE-ProRule" id="PRU01211"/>
    </source>
</evidence>
<feature type="domain" description="Peptidase M12A" evidence="2">
    <location>
        <begin position="87"/>
        <end position="327"/>
    </location>
</feature>
<dbReference type="Pfam" id="PF01471">
    <property type="entry name" value="PG_binding_1"/>
    <property type="match status" value="1"/>
</dbReference>
<proteinExistence type="predicted"/>
<feature type="binding site" evidence="1">
    <location>
        <position position="217"/>
    </location>
    <ligand>
        <name>Zn(2+)</name>
        <dbReference type="ChEBI" id="CHEBI:29105"/>
        <note>catalytic</note>
    </ligand>
</feature>
<sequence length="329" mass="35810">MGNFVSDKSRVWPKGIIPFEWGTGFRPANAAVSISSWVGSRGNATATGNLDGDVRTIQKLLNKVPAAQAGPSPLLKVDGVAGQKTRDAIQKFQLKRFGWKGADARVDPKGQTLVALNEFEVVPPDPDQEIVLSAIAEWNTVLKGHVTWRPATDQDASLVVFTKTSDINKSRTGRDSPNGKQDLNVNVPLAIRLSRFGAATAKGVILHEMGHAAGLGHEHQRDDRNTYVTVIWNNIKRYCDYRIRIPLKTDPVPTACGPFTQCSPFGGYDLGSTMHYFPNQTGKDESKPTLVAIDKKTKKPLPSQRMGGLDGLMPGDIATLKHFYPAGAQ</sequence>
<dbReference type="PANTHER" id="PTHR10127">
    <property type="entry name" value="DISCOIDIN, CUB, EGF, LAMININ , AND ZINC METALLOPROTEASE DOMAIN CONTAINING"/>
    <property type="match status" value="1"/>
</dbReference>
<protein>
    <submittedName>
        <fullName evidence="3">Putative peptidoglycan binding protein</fullName>
    </submittedName>
</protein>